<feature type="compositionally biased region" description="Acidic residues" evidence="2">
    <location>
        <begin position="612"/>
        <end position="628"/>
    </location>
</feature>
<name>A0A0E9NA65_SAICN</name>
<reference evidence="4 5" key="1">
    <citation type="journal article" date="2011" name="J. Gen. Appl. Microbiol.">
        <title>Draft genome sequencing of the enigmatic yeast Saitoella complicata.</title>
        <authorList>
            <person name="Nishida H."/>
            <person name="Hamamoto M."/>
            <person name="Sugiyama J."/>
        </authorList>
    </citation>
    <scope>NUCLEOTIDE SEQUENCE [LARGE SCALE GENOMIC DNA]</scope>
    <source>
        <strain evidence="4 5">NRRL Y-17804</strain>
    </source>
</reference>
<dbReference type="InterPro" id="IPR009057">
    <property type="entry name" value="Homeodomain-like_sf"/>
</dbReference>
<feature type="region of interest" description="Disordered" evidence="2">
    <location>
        <begin position="478"/>
        <end position="497"/>
    </location>
</feature>
<dbReference type="InterPro" id="IPR007526">
    <property type="entry name" value="SWIRM"/>
</dbReference>
<reference evidence="4 5" key="2">
    <citation type="journal article" date="2014" name="J. Gen. Appl. Microbiol.">
        <title>The early diverging ascomycetous budding yeast Saitoella complicata has three histone deacetylases belonging to the Clr6, Hos2, and Rpd3 lineages.</title>
        <authorList>
            <person name="Nishida H."/>
            <person name="Matsumoto T."/>
            <person name="Kondo S."/>
            <person name="Hamamoto M."/>
            <person name="Yoshikawa H."/>
        </authorList>
    </citation>
    <scope>NUCLEOTIDE SEQUENCE [LARGE SCALE GENOMIC DNA]</scope>
    <source>
        <strain evidence="4 5">NRRL Y-17804</strain>
    </source>
</reference>
<dbReference type="FunFam" id="1.10.10.10:FF:000087">
    <property type="entry name" value="Transcriptional adapter 2"/>
    <property type="match status" value="1"/>
</dbReference>
<dbReference type="AlphaFoldDB" id="A0A0E9NA65"/>
<dbReference type="InterPro" id="IPR036388">
    <property type="entry name" value="WH-like_DNA-bd_sf"/>
</dbReference>
<feature type="region of interest" description="Disordered" evidence="2">
    <location>
        <begin position="601"/>
        <end position="628"/>
    </location>
</feature>
<dbReference type="GO" id="GO:0045815">
    <property type="term" value="P:transcription initiation-coupled chromatin remodeling"/>
    <property type="evidence" value="ECO:0007669"/>
    <property type="project" value="UniProtKB-ARBA"/>
</dbReference>
<feature type="compositionally biased region" description="Basic and acidic residues" evidence="2">
    <location>
        <begin position="454"/>
        <end position="465"/>
    </location>
</feature>
<dbReference type="Pfam" id="PF04433">
    <property type="entry name" value="SWIRM"/>
    <property type="match status" value="1"/>
</dbReference>
<protein>
    <recommendedName>
        <fullName evidence="3">SWIRM domain-containing protein</fullName>
    </recommendedName>
</protein>
<sequence length="628" mass="69172">MPQPMKQLSPGLPQTRRKGVHRCTLGGVGQIAETAETAAASWKGPKASGGKLEAGYRLQATGYRLQATGDRRQATKLKQEHPPIAHPICSPPTVFESLLSPIVIDSAVFVTAHPLPSLFRHNKIVSHIIAFAVQSHPHREIVCTASTFHEIDHQHSLRYLNGHTSGERRMSSPYLSPPQLAQSIHTFSSNNPSTMPANVHNTPPTTAATLETLATAASASPSSEVSVPGQRLIKQNLGTVATWLSPPMSPPRVPNFQNAQEAAYSPVEERDPTVISSPPANAAHAETPLFLEPNGDPFETSPLPVFQPIRAKRPAESAIRSTLSNDPEFQANKRQHLNSQHYHVYRTNFDHVARDPVGTYTRERIILDAYFGPRGSAQARHNAAAANAAYSAKYTPGRVQANAPFNTAAYVAPPEPAPRPRTTQPKPKPKPKKAKKAKANGDGPTHKPRQPRRKEKEEGDPLDTHEMNLTDLLDYTPDPFTTLDGPQPKGMRTDWKGPNIDLTGDPYAHLLHPSEIALAATLRLRCATYLDCKVRMFFEFRKCKTELNKEFRKTDAQKALKVDVNKASKLWDCYNKVGWFDEHWLQVGPRTENPLTHIFEKEKEAAAAEAGAEADAEGDATEDAEEEE</sequence>
<feature type="domain" description="SWIRM" evidence="3">
    <location>
        <begin position="509"/>
        <end position="581"/>
    </location>
</feature>
<evidence type="ECO:0000313" key="5">
    <source>
        <dbReference type="Proteomes" id="UP000033140"/>
    </source>
</evidence>
<dbReference type="SUPFAM" id="SSF46689">
    <property type="entry name" value="Homeodomain-like"/>
    <property type="match status" value="1"/>
</dbReference>
<dbReference type="Proteomes" id="UP000033140">
    <property type="component" value="Unassembled WGS sequence"/>
</dbReference>
<dbReference type="GO" id="GO:0000785">
    <property type="term" value="C:chromatin"/>
    <property type="evidence" value="ECO:0007669"/>
    <property type="project" value="UniProtKB-ARBA"/>
</dbReference>
<dbReference type="Gene3D" id="1.10.10.10">
    <property type="entry name" value="Winged helix-like DNA-binding domain superfamily/Winged helix DNA-binding domain"/>
    <property type="match status" value="1"/>
</dbReference>
<keyword evidence="1" id="KW-0156">Chromatin regulator</keyword>
<dbReference type="STRING" id="698492.A0A0E9NA65"/>
<evidence type="ECO:0000259" key="3">
    <source>
        <dbReference type="Pfam" id="PF04433"/>
    </source>
</evidence>
<keyword evidence="5" id="KW-1185">Reference proteome</keyword>
<evidence type="ECO:0000256" key="1">
    <source>
        <dbReference type="ARBA" id="ARBA00022853"/>
    </source>
</evidence>
<comment type="caution">
    <text evidence="4">The sequence shown here is derived from an EMBL/GenBank/DDBJ whole genome shotgun (WGS) entry which is preliminary data.</text>
</comment>
<evidence type="ECO:0000256" key="2">
    <source>
        <dbReference type="SAM" id="MobiDB-lite"/>
    </source>
</evidence>
<evidence type="ECO:0000313" key="4">
    <source>
        <dbReference type="EMBL" id="GAO46295.1"/>
    </source>
</evidence>
<feature type="region of interest" description="Disordered" evidence="2">
    <location>
        <begin position="409"/>
        <end position="465"/>
    </location>
</feature>
<proteinExistence type="predicted"/>
<dbReference type="GO" id="GO:1902494">
    <property type="term" value="C:catalytic complex"/>
    <property type="evidence" value="ECO:0007669"/>
    <property type="project" value="UniProtKB-ARBA"/>
</dbReference>
<feature type="compositionally biased region" description="Basic residues" evidence="2">
    <location>
        <begin position="427"/>
        <end position="438"/>
    </location>
</feature>
<organism evidence="4 5">
    <name type="scientific">Saitoella complicata (strain BCRC 22490 / CBS 7301 / JCM 7358 / NBRC 10748 / NRRL Y-17804)</name>
    <dbReference type="NCBI Taxonomy" id="698492"/>
    <lineage>
        <taxon>Eukaryota</taxon>
        <taxon>Fungi</taxon>
        <taxon>Dikarya</taxon>
        <taxon>Ascomycota</taxon>
        <taxon>Taphrinomycotina</taxon>
        <taxon>Taphrinomycotina incertae sedis</taxon>
        <taxon>Saitoella</taxon>
    </lineage>
</organism>
<reference evidence="4 5" key="3">
    <citation type="journal article" date="2015" name="Genome Announc.">
        <title>Draft Genome Sequence of the Archiascomycetous Yeast Saitoella complicata.</title>
        <authorList>
            <person name="Yamauchi K."/>
            <person name="Kondo S."/>
            <person name="Hamamoto M."/>
            <person name="Takahashi Y."/>
            <person name="Ogura Y."/>
            <person name="Hayashi T."/>
            <person name="Nishida H."/>
        </authorList>
    </citation>
    <scope>NUCLEOTIDE SEQUENCE [LARGE SCALE GENOMIC DNA]</scope>
    <source>
        <strain evidence="4 5">NRRL Y-17804</strain>
    </source>
</reference>
<dbReference type="EMBL" id="BACD03000003">
    <property type="protein sequence ID" value="GAO46295.1"/>
    <property type="molecule type" value="Genomic_DNA"/>
</dbReference>
<gene>
    <name evidence="4" type="ORF">G7K_0527-t1</name>
</gene>
<accession>A0A0E9NA65</accession>